<evidence type="ECO:0000256" key="5">
    <source>
        <dbReference type="ARBA" id="ARBA00023136"/>
    </source>
</evidence>
<dbReference type="PROSITE" id="PS50111">
    <property type="entry name" value="CHEMOTAXIS_TRANSDUC_2"/>
    <property type="match status" value="1"/>
</dbReference>
<dbReference type="InterPro" id="IPR004089">
    <property type="entry name" value="MCPsignal_dom"/>
</dbReference>
<sequence length="561" mass="59499">MKLRTKIILMFSAVITVGTASMGTFAGYSIKSDIVSASQEKLKSDLAMGRTLIEEKYSGDWELKDGKLYKGTTAMNDNFTVVDEISKATGDNVTIFMNDTRVATTVKKDDGSRAVGTKVSETVATAVLKNGETYVGEATVVNKSNQTAYEPIKNVKGEIIGIWFVGVPSTAFDTIIGRFQNKVWIFGIVGLLVGILVAALVAEFNARPLRRLTAITKRVAAGDLTVEALNSTRKDEFGELGNSVNEMVANLRGLIGHVGETAEQVASSSQELSATTDQTAAATEQITHSIQHVATGAEHQVYSASKAARALEDMSMGIEKIAETAVAVAETSLEATREAEVGNDAVQQAVRQMETIAVSVNTTATGVKQLETRSLEIGQIVEVITGIAAQTNLLALNAAIEASRAGEQGRGFAVVADEVRKLAEQSSMSAGQISELIRSIQEETSKAVYSMDGVIGEVKSGTHAVSEAGDAFTRILTAGRLVSDQIQDVSASSQEMTANSQQVLDTVNEMMEIAQQSSTSAQTVAATSEEQSASIEEVAASAESLAEMSNQLRAEIGKFRV</sequence>
<dbReference type="CDD" id="cd11386">
    <property type="entry name" value="MCP_signal"/>
    <property type="match status" value="1"/>
</dbReference>
<proteinExistence type="inferred from homology"/>
<dbReference type="Pfam" id="PF17202">
    <property type="entry name" value="sCache_3_3"/>
    <property type="match status" value="1"/>
</dbReference>
<dbReference type="Gene3D" id="6.10.340.10">
    <property type="match status" value="1"/>
</dbReference>
<dbReference type="PANTHER" id="PTHR32089:SF112">
    <property type="entry name" value="LYSOZYME-LIKE PROTEIN-RELATED"/>
    <property type="match status" value="1"/>
</dbReference>
<dbReference type="InterPro" id="IPR033463">
    <property type="entry name" value="sCache_3"/>
</dbReference>
<keyword evidence="4 9" id="KW-1133">Transmembrane helix</keyword>
<evidence type="ECO:0000256" key="8">
    <source>
        <dbReference type="PROSITE-ProRule" id="PRU00284"/>
    </source>
</evidence>
<comment type="subcellular location">
    <subcellularLocation>
        <location evidence="1">Cell membrane</location>
        <topology evidence="1">Multi-pass membrane protein</topology>
    </subcellularLocation>
</comment>
<organism evidence="12 13">
    <name type="scientific">Tumebacillus amylolyticus</name>
    <dbReference type="NCBI Taxonomy" id="2801339"/>
    <lineage>
        <taxon>Bacteria</taxon>
        <taxon>Bacillati</taxon>
        <taxon>Bacillota</taxon>
        <taxon>Bacilli</taxon>
        <taxon>Bacillales</taxon>
        <taxon>Alicyclobacillaceae</taxon>
        <taxon>Tumebacillus</taxon>
    </lineage>
</organism>
<evidence type="ECO:0000256" key="6">
    <source>
        <dbReference type="ARBA" id="ARBA00023224"/>
    </source>
</evidence>
<dbReference type="SUPFAM" id="SSF103190">
    <property type="entry name" value="Sensory domain-like"/>
    <property type="match status" value="1"/>
</dbReference>
<dbReference type="Proteomes" id="UP000602284">
    <property type="component" value="Unassembled WGS sequence"/>
</dbReference>
<name>A0ABS1J8Y1_9BACL</name>
<evidence type="ECO:0000259" key="10">
    <source>
        <dbReference type="PROSITE" id="PS50111"/>
    </source>
</evidence>
<dbReference type="CDD" id="cd06225">
    <property type="entry name" value="HAMP"/>
    <property type="match status" value="1"/>
</dbReference>
<dbReference type="PANTHER" id="PTHR32089">
    <property type="entry name" value="METHYL-ACCEPTING CHEMOTAXIS PROTEIN MCPB"/>
    <property type="match status" value="1"/>
</dbReference>
<dbReference type="PRINTS" id="PR00260">
    <property type="entry name" value="CHEMTRNSDUCR"/>
</dbReference>
<dbReference type="SUPFAM" id="SSF58104">
    <property type="entry name" value="Methyl-accepting chemotaxis protein (MCP) signaling domain"/>
    <property type="match status" value="1"/>
</dbReference>
<dbReference type="InterPro" id="IPR029151">
    <property type="entry name" value="Sensor-like_sf"/>
</dbReference>
<keyword evidence="13" id="KW-1185">Reference proteome</keyword>
<keyword evidence="2" id="KW-1003">Cell membrane</keyword>
<dbReference type="PROSITE" id="PS50885">
    <property type="entry name" value="HAMP"/>
    <property type="match status" value="1"/>
</dbReference>
<evidence type="ECO:0000259" key="11">
    <source>
        <dbReference type="PROSITE" id="PS50885"/>
    </source>
</evidence>
<evidence type="ECO:0000256" key="2">
    <source>
        <dbReference type="ARBA" id="ARBA00022475"/>
    </source>
</evidence>
<feature type="domain" description="Methyl-accepting transducer" evidence="10">
    <location>
        <begin position="275"/>
        <end position="511"/>
    </location>
</feature>
<dbReference type="InterPro" id="IPR003660">
    <property type="entry name" value="HAMP_dom"/>
</dbReference>
<dbReference type="Pfam" id="PF00015">
    <property type="entry name" value="MCPsignal"/>
    <property type="match status" value="1"/>
</dbReference>
<evidence type="ECO:0000256" key="9">
    <source>
        <dbReference type="SAM" id="Phobius"/>
    </source>
</evidence>
<evidence type="ECO:0000313" key="13">
    <source>
        <dbReference type="Proteomes" id="UP000602284"/>
    </source>
</evidence>
<feature type="transmembrane region" description="Helical" evidence="9">
    <location>
        <begin position="183"/>
        <end position="202"/>
    </location>
</feature>
<evidence type="ECO:0000313" key="12">
    <source>
        <dbReference type="EMBL" id="MBL0386722.1"/>
    </source>
</evidence>
<evidence type="ECO:0000256" key="3">
    <source>
        <dbReference type="ARBA" id="ARBA00022692"/>
    </source>
</evidence>
<evidence type="ECO:0000256" key="7">
    <source>
        <dbReference type="ARBA" id="ARBA00029447"/>
    </source>
</evidence>
<comment type="caution">
    <text evidence="12">The sequence shown here is derived from an EMBL/GenBank/DDBJ whole genome shotgun (WGS) entry which is preliminary data.</text>
</comment>
<gene>
    <name evidence="12" type="ORF">JJB07_08660</name>
</gene>
<evidence type="ECO:0000256" key="1">
    <source>
        <dbReference type="ARBA" id="ARBA00004651"/>
    </source>
</evidence>
<dbReference type="RefSeq" id="WP_201633724.1">
    <property type="nucleotide sequence ID" value="NZ_JAEQNB010000002.1"/>
</dbReference>
<dbReference type="Gene3D" id="1.10.287.950">
    <property type="entry name" value="Methyl-accepting chemotaxis protein"/>
    <property type="match status" value="1"/>
</dbReference>
<keyword evidence="3 9" id="KW-0812">Transmembrane</keyword>
<accession>A0ABS1J8Y1</accession>
<evidence type="ECO:0000256" key="4">
    <source>
        <dbReference type="ARBA" id="ARBA00022989"/>
    </source>
</evidence>
<dbReference type="EMBL" id="JAEQNB010000002">
    <property type="protein sequence ID" value="MBL0386722.1"/>
    <property type="molecule type" value="Genomic_DNA"/>
</dbReference>
<keyword evidence="6 8" id="KW-0807">Transducer</keyword>
<dbReference type="SMART" id="SM00304">
    <property type="entry name" value="HAMP"/>
    <property type="match status" value="1"/>
</dbReference>
<comment type="similarity">
    <text evidence="7">Belongs to the methyl-accepting chemotaxis (MCP) protein family.</text>
</comment>
<protein>
    <submittedName>
        <fullName evidence="12">Methyl-accepting chemotaxis protein</fullName>
    </submittedName>
</protein>
<keyword evidence="5 9" id="KW-0472">Membrane</keyword>
<dbReference type="InterPro" id="IPR004090">
    <property type="entry name" value="Chemotax_Me-accpt_rcpt"/>
</dbReference>
<feature type="domain" description="HAMP" evidence="11">
    <location>
        <begin position="206"/>
        <end position="256"/>
    </location>
</feature>
<dbReference type="Pfam" id="PF00672">
    <property type="entry name" value="HAMP"/>
    <property type="match status" value="1"/>
</dbReference>
<dbReference type="SMART" id="SM00283">
    <property type="entry name" value="MA"/>
    <property type="match status" value="1"/>
</dbReference>
<reference evidence="12 13" key="1">
    <citation type="submission" date="2021-01" db="EMBL/GenBank/DDBJ databases">
        <title>Tumebacillus sp. strain ITR2 16S ribosomal RNA gene Genome sequencing and assembly.</title>
        <authorList>
            <person name="Kang M."/>
        </authorList>
    </citation>
    <scope>NUCLEOTIDE SEQUENCE [LARGE SCALE GENOMIC DNA]</scope>
    <source>
        <strain evidence="12 13">ITR2</strain>
    </source>
</reference>